<feature type="transmembrane region" description="Helical" evidence="2">
    <location>
        <begin position="74"/>
        <end position="93"/>
    </location>
</feature>
<reference evidence="5" key="1">
    <citation type="journal article" date="2019" name="Int. J. Syst. Evol. Microbiol.">
        <title>The Global Catalogue of Microorganisms (GCM) 10K type strain sequencing project: providing services to taxonomists for standard genome sequencing and annotation.</title>
        <authorList>
            <consortium name="The Broad Institute Genomics Platform"/>
            <consortium name="The Broad Institute Genome Sequencing Center for Infectious Disease"/>
            <person name="Wu L."/>
            <person name="Ma J."/>
        </authorList>
    </citation>
    <scope>NUCLEOTIDE SEQUENCE [LARGE SCALE GENOMIC DNA]</scope>
    <source>
        <strain evidence="5">CGMCC 1.15790</strain>
    </source>
</reference>
<accession>A0ABW0U4W9</accession>
<dbReference type="InterPro" id="IPR016047">
    <property type="entry name" value="M23ase_b-sheet_dom"/>
</dbReference>
<evidence type="ECO:0000256" key="1">
    <source>
        <dbReference type="SAM" id="MobiDB-lite"/>
    </source>
</evidence>
<name>A0ABW0U4W9_9BACI</name>
<keyword evidence="2" id="KW-1133">Transmembrane helix</keyword>
<dbReference type="Pfam" id="PF01551">
    <property type="entry name" value="Peptidase_M23"/>
    <property type="match status" value="1"/>
</dbReference>
<keyword evidence="5" id="KW-1185">Reference proteome</keyword>
<dbReference type="Proteomes" id="UP001596143">
    <property type="component" value="Unassembled WGS sequence"/>
</dbReference>
<evidence type="ECO:0000259" key="3">
    <source>
        <dbReference type="Pfam" id="PF01551"/>
    </source>
</evidence>
<dbReference type="InterPro" id="IPR011055">
    <property type="entry name" value="Dup_hybrid_motif"/>
</dbReference>
<dbReference type="CDD" id="cd12797">
    <property type="entry name" value="M23_peptidase"/>
    <property type="match status" value="1"/>
</dbReference>
<feature type="region of interest" description="Disordered" evidence="1">
    <location>
        <begin position="1"/>
        <end position="41"/>
    </location>
</feature>
<keyword evidence="2" id="KW-0812">Transmembrane</keyword>
<sequence>MSKDIQKVRKKLYQKRKRRYDTYQRERRKQEASPPSYHYYPHHPDAPYHEPEFYVWQQQEKEGRKADKQKSGGGLVIQSFLAATLFLLVLILFQSPHPALEGARGYIETAFEEEFSFATATKWYEEHFGSPLAFLPFETSMEREVTSSDSSTGMSIPVNATVTESFSENGKGIIFETGEDDAVVALKGGVVIHAGPHEEWDLAVGIDHYDGGEAWYGLMESIDVKLYDHIAPGTVLGKGSEEETGNIRFSLALMEEGKYVDPVGVMRFD</sequence>
<evidence type="ECO:0000313" key="4">
    <source>
        <dbReference type="EMBL" id="MFC5627770.1"/>
    </source>
</evidence>
<organism evidence="4 5">
    <name type="scientific">Aliibacillus thermotolerans</name>
    <dbReference type="NCBI Taxonomy" id="1834418"/>
    <lineage>
        <taxon>Bacteria</taxon>
        <taxon>Bacillati</taxon>
        <taxon>Bacillota</taxon>
        <taxon>Bacilli</taxon>
        <taxon>Bacillales</taxon>
        <taxon>Bacillaceae</taxon>
        <taxon>Aliibacillus</taxon>
    </lineage>
</organism>
<dbReference type="EMBL" id="JBHSPF010000015">
    <property type="protein sequence ID" value="MFC5627770.1"/>
    <property type="molecule type" value="Genomic_DNA"/>
</dbReference>
<keyword evidence="2" id="KW-0472">Membrane</keyword>
<proteinExistence type="predicted"/>
<evidence type="ECO:0000313" key="5">
    <source>
        <dbReference type="Proteomes" id="UP001596143"/>
    </source>
</evidence>
<dbReference type="RefSeq" id="WP_270896413.1">
    <property type="nucleotide sequence ID" value="NZ_JBHSPF010000015.1"/>
</dbReference>
<protein>
    <submittedName>
        <fullName evidence="4">Peptidoglycan DD-metalloendopeptidase family protein</fullName>
    </submittedName>
</protein>
<dbReference type="Gene3D" id="2.70.70.10">
    <property type="entry name" value="Glucose Permease (Domain IIA)"/>
    <property type="match status" value="1"/>
</dbReference>
<gene>
    <name evidence="4" type="ORF">ACFPTR_02540</name>
</gene>
<feature type="compositionally biased region" description="Basic residues" evidence="1">
    <location>
        <begin position="8"/>
        <end position="19"/>
    </location>
</feature>
<comment type="caution">
    <text evidence="4">The sequence shown here is derived from an EMBL/GenBank/DDBJ whole genome shotgun (WGS) entry which is preliminary data.</text>
</comment>
<feature type="compositionally biased region" description="Basic and acidic residues" evidence="1">
    <location>
        <begin position="20"/>
        <end position="31"/>
    </location>
</feature>
<dbReference type="SUPFAM" id="SSF51261">
    <property type="entry name" value="Duplicated hybrid motif"/>
    <property type="match status" value="1"/>
</dbReference>
<evidence type="ECO:0000256" key="2">
    <source>
        <dbReference type="SAM" id="Phobius"/>
    </source>
</evidence>
<feature type="domain" description="M23ase beta-sheet core" evidence="3">
    <location>
        <begin position="171"/>
        <end position="262"/>
    </location>
</feature>